<dbReference type="KEGG" id="buo:BRPE64_BCDS11280"/>
<name>R4WMR4_9BURK</name>
<sequence>MVRDESAQMARHGISTDAGAPRVRRFAHVLEWNVLDGLKSERAARVSSPRGPS</sequence>
<gene>
    <name evidence="1" type="ORF">BRPE64_BCDS11280</name>
</gene>
<reference evidence="1 2" key="1">
    <citation type="journal article" date="2013" name="Genome Announc.">
        <title>Complete Genome Sequence of Burkholderia sp. Strain RPE64, Bacterial Symbiont of the Bean Bug Riptortus pedestris.</title>
        <authorList>
            <person name="Shibata T.F."/>
            <person name="Maeda T."/>
            <person name="Nikoh N."/>
            <person name="Yamaguchi K."/>
            <person name="Oshima K."/>
            <person name="Hattori M."/>
            <person name="Nishiyama T."/>
            <person name="Hasebe M."/>
            <person name="Fukatsu T."/>
            <person name="Kikuchi Y."/>
            <person name="Shigenobu S."/>
        </authorList>
    </citation>
    <scope>NUCLEOTIDE SEQUENCE [LARGE SCALE GENOMIC DNA]</scope>
</reference>
<dbReference type="HOGENOM" id="CLU_3059339_0_0_4"/>
<proteinExistence type="predicted"/>
<reference evidence="1 2" key="2">
    <citation type="journal article" date="2018" name="Int. J. Syst. Evol. Microbiol.">
        <title>Burkholderia insecticola sp. nov., a gut symbiotic bacterium of the bean bug Riptortus pedestris.</title>
        <authorList>
            <person name="Takeshita K."/>
            <person name="Tamaki H."/>
            <person name="Ohbayashi T."/>
            <person name="Meng X.-Y."/>
            <person name="Sone T."/>
            <person name="Mitani Y."/>
            <person name="Peeters C."/>
            <person name="Kikuchi Y."/>
            <person name="Vandamme P."/>
        </authorList>
    </citation>
    <scope>NUCLEOTIDE SEQUENCE [LARGE SCALE GENOMIC DNA]</scope>
    <source>
        <strain evidence="1">RPE64</strain>
    </source>
</reference>
<protein>
    <submittedName>
        <fullName evidence="1">Uncharacterized protein</fullName>
    </submittedName>
</protein>
<dbReference type="EMBL" id="AP013059">
    <property type="protein sequence ID" value="BAN25789.1"/>
    <property type="molecule type" value="Genomic_DNA"/>
</dbReference>
<dbReference type="PATRIC" id="fig|758793.3.peg.4037"/>
<evidence type="ECO:0000313" key="1">
    <source>
        <dbReference type="EMBL" id="BAN25789.1"/>
    </source>
</evidence>
<accession>R4WMR4</accession>
<keyword evidence="2" id="KW-1185">Reference proteome</keyword>
<organism evidence="1 2">
    <name type="scientific">Caballeronia insecticola</name>
    <dbReference type="NCBI Taxonomy" id="758793"/>
    <lineage>
        <taxon>Bacteria</taxon>
        <taxon>Pseudomonadati</taxon>
        <taxon>Pseudomonadota</taxon>
        <taxon>Betaproteobacteria</taxon>
        <taxon>Burkholderiales</taxon>
        <taxon>Burkholderiaceae</taxon>
        <taxon>Caballeronia</taxon>
    </lineage>
</organism>
<dbReference type="STRING" id="758793.BRPE64_BCDS11280"/>
<dbReference type="AlphaFoldDB" id="R4WMR4"/>
<dbReference type="Proteomes" id="UP000013966">
    <property type="component" value="Chromosome 2"/>
</dbReference>
<evidence type="ECO:0000313" key="2">
    <source>
        <dbReference type="Proteomes" id="UP000013966"/>
    </source>
</evidence>